<dbReference type="PANTHER" id="PTHR43016">
    <property type="entry name" value="PRESEQUENCE PROTEASE"/>
    <property type="match status" value="1"/>
</dbReference>
<evidence type="ECO:0000256" key="1">
    <source>
        <dbReference type="ARBA" id="ARBA00001947"/>
    </source>
</evidence>
<evidence type="ECO:0000256" key="4">
    <source>
        <dbReference type="ARBA" id="ARBA00022670"/>
    </source>
</evidence>
<dbReference type="GO" id="GO:0016485">
    <property type="term" value="P:protein processing"/>
    <property type="evidence" value="ECO:0007669"/>
    <property type="project" value="TreeGrafter"/>
</dbReference>
<evidence type="ECO:0000256" key="3">
    <source>
        <dbReference type="ARBA" id="ARBA00007575"/>
    </source>
</evidence>
<evidence type="ECO:0000256" key="5">
    <source>
        <dbReference type="ARBA" id="ARBA00022723"/>
    </source>
</evidence>
<dbReference type="InterPro" id="IPR055130">
    <property type="entry name" value="PreP_C"/>
</dbReference>
<keyword evidence="7" id="KW-0862">Zinc</keyword>
<keyword evidence="9" id="KW-0496">Mitochondrion</keyword>
<dbReference type="FunFam" id="3.30.830.10:FF:000034">
    <property type="entry name" value="presequence protease 1, chloroplastic/mitochondrial"/>
    <property type="match status" value="1"/>
</dbReference>
<dbReference type="InterPro" id="IPR007863">
    <property type="entry name" value="Peptidase_M16_C"/>
</dbReference>
<dbReference type="Pfam" id="PF00675">
    <property type="entry name" value="Peptidase_M16"/>
    <property type="match status" value="1"/>
</dbReference>
<comment type="subcellular location">
    <subcellularLocation>
        <location evidence="2">Mitochondrion</location>
    </subcellularLocation>
</comment>
<dbReference type="PANTHER" id="PTHR43016:SF13">
    <property type="entry name" value="PRESEQUENCE PROTEASE, MITOCHONDRIAL"/>
    <property type="match status" value="1"/>
</dbReference>
<evidence type="ECO:0000256" key="7">
    <source>
        <dbReference type="ARBA" id="ARBA00022833"/>
    </source>
</evidence>
<comment type="cofactor">
    <cofactor evidence="1">
        <name>Zn(2+)</name>
        <dbReference type="ChEBI" id="CHEBI:29105"/>
    </cofactor>
</comment>
<dbReference type="SUPFAM" id="SSF63411">
    <property type="entry name" value="LuxS/MPP-like metallohydrolase"/>
    <property type="match status" value="4"/>
</dbReference>
<sequence>MDHTTPLAGPRNTYSTTECSNNAGNNVSAVRGLATAALVVVAVSAASVALHTTGRSTTQLRSAMKPVIAARSQLTNQMPTIRAATPHYVANAAAGPSADSVRPQADAQSYVMAAQPPSAEGLSLKVGGLALMAIGALTAAVAQWKSGPKTLASQAPAPAFAGVSVHGTPAPGPAVAMFTTTGAVVPDAEIKKHSEVPHEALGYELVKTEFLTEYNSEVSLYKHKKTGAEVLSLANTDENKVFGITFRTTPSDSTGIPHILEHSVLCGSRKYPVKEPFVELLKGSLNTFLNAMTFPDKTCYPVASTNTKDFYNLVDVYLDAVFYPNIDEETLMQEGYHLEADTPGDDLTYKGVVFNEMKGVYSQPDSIHARASMKGLFVDPKVTYSIDSGGDPTVIPNLTFERYMNFHKNYYHPSNSRVFFYGDDDLEKRLHILNEYLDAFERNEVRNTVPYQEKFPEPRRVTEYYAAAGDSDLSAKTFLSVNWLLNWDRIDAVEDLALGLLNDMIMGSNAAPLRRALNESGLGASVIGGGLDTSLLQATYSVGMKNVKDEDVPKLESLITDTLNKIAEDGFSKEQIEASINSTEFAMRELNTGGFPKGIMIMLGALQQWLHDRDPIEPLKFEQPLATLKERLAAGEDVFVPLLKKYLLDNTHRVTVEVRPDPELGGKIESEEAARLAAIKKAMTPEEIESVIETKKKLQTAQETPDDPEALKCVPTLKVSDIAKENKTIPTVESKIQESTLLYHDIFTNNILYLDMAFDLHTLPQESVPYLPLFVRALSEFGTKKEDFVSLTQRIKRKVGGVSKTVMTSPILNVNGKMAAHLIVRGKGTVGQLPDLMEIISDILLEPEFNNQAKFKQMILETKAGMEAGLVGGGHSVAMSRLSAMDNTASYVSDQMGGLSYLKFLDELLEKADKDWPSIVAQMETMRSSIVNRKNLVLNVTADQNLMNSFTPSLEGLVSKLPAAESKLFLWEGTLDVRNEAIIIPTQVNYVAQGANLYKAGYEPNGSVNVITKYLGTTWLWDRVRVVGGAYGGFCRFDRLTGNFAYGSYRDPNLLSTVEAYNGTPDFLRGLDMSDDALNKAIIGAIGDYDNYQLPDAKGYSAFSRYLLNIQPEDRQKTRDDILSTDRSKFKEFAEYLEAVKENGSVVVVGSDGDVDAANSNSSLNMTKINPLAK</sequence>
<reference evidence="11" key="1">
    <citation type="submission" date="2021-01" db="EMBL/GenBank/DDBJ databases">
        <authorList>
            <person name="Corre E."/>
            <person name="Pelletier E."/>
            <person name="Niang G."/>
            <person name="Scheremetjew M."/>
            <person name="Finn R."/>
            <person name="Kale V."/>
            <person name="Holt S."/>
            <person name="Cochrane G."/>
            <person name="Meng A."/>
            <person name="Brown T."/>
            <person name="Cohen L."/>
        </authorList>
    </citation>
    <scope>NUCLEOTIDE SEQUENCE</scope>
    <source>
        <strain evidence="11">CCMP1594</strain>
    </source>
</reference>
<proteinExistence type="inferred from homology"/>
<dbReference type="GO" id="GO:0046872">
    <property type="term" value="F:metal ion binding"/>
    <property type="evidence" value="ECO:0007669"/>
    <property type="project" value="UniProtKB-KW"/>
</dbReference>
<dbReference type="SMART" id="SM01264">
    <property type="entry name" value="M16C_associated"/>
    <property type="match status" value="1"/>
</dbReference>
<keyword evidence="4" id="KW-0645">Protease</keyword>
<gene>
    <name evidence="11" type="ORF">EGYM00163_LOCUS10309</name>
</gene>
<dbReference type="InterPro" id="IPR011249">
    <property type="entry name" value="Metalloenz_LuxS/M16"/>
</dbReference>
<comment type="similarity">
    <text evidence="3">Belongs to the peptidase M16 family. PreP subfamily.</text>
</comment>
<evidence type="ECO:0000259" key="10">
    <source>
        <dbReference type="SMART" id="SM01264"/>
    </source>
</evidence>
<evidence type="ECO:0000256" key="9">
    <source>
        <dbReference type="ARBA" id="ARBA00023128"/>
    </source>
</evidence>
<feature type="domain" description="Peptidase M16C associated" evidence="10">
    <location>
        <begin position="658"/>
        <end position="908"/>
    </location>
</feature>
<dbReference type="Pfam" id="PF05193">
    <property type="entry name" value="Peptidase_M16_C"/>
    <property type="match status" value="1"/>
</dbReference>
<keyword evidence="6" id="KW-0378">Hydrolase</keyword>
<dbReference type="InterPro" id="IPR013578">
    <property type="entry name" value="Peptidase_M16C_assoc"/>
</dbReference>
<dbReference type="Pfam" id="PF22516">
    <property type="entry name" value="PreP_C"/>
    <property type="match status" value="1"/>
</dbReference>
<evidence type="ECO:0000256" key="2">
    <source>
        <dbReference type="ARBA" id="ARBA00004173"/>
    </source>
</evidence>
<dbReference type="Pfam" id="PF08367">
    <property type="entry name" value="M16C_assoc"/>
    <property type="match status" value="1"/>
</dbReference>
<dbReference type="AlphaFoldDB" id="A0A7S4CJV3"/>
<dbReference type="Gene3D" id="3.30.830.10">
    <property type="entry name" value="Metalloenzyme, LuxS/M16 peptidase-like"/>
    <property type="match status" value="4"/>
</dbReference>
<accession>A0A7S4CJV3</accession>
<dbReference type="FunFam" id="3.30.830.10:FF:000009">
    <property type="entry name" value="Presequence protease, mitochondrial"/>
    <property type="match status" value="1"/>
</dbReference>
<protein>
    <recommendedName>
        <fullName evidence="10">Peptidase M16C associated domain-containing protein</fullName>
    </recommendedName>
</protein>
<dbReference type="GO" id="GO:0004222">
    <property type="term" value="F:metalloendopeptidase activity"/>
    <property type="evidence" value="ECO:0007669"/>
    <property type="project" value="TreeGrafter"/>
</dbReference>
<dbReference type="EMBL" id="HBJA01031154">
    <property type="protein sequence ID" value="CAE0799188.1"/>
    <property type="molecule type" value="Transcribed_RNA"/>
</dbReference>
<dbReference type="GO" id="GO:0005739">
    <property type="term" value="C:mitochondrion"/>
    <property type="evidence" value="ECO:0007669"/>
    <property type="project" value="UniProtKB-SubCell"/>
</dbReference>
<evidence type="ECO:0000256" key="6">
    <source>
        <dbReference type="ARBA" id="ARBA00022801"/>
    </source>
</evidence>
<evidence type="ECO:0000313" key="11">
    <source>
        <dbReference type="EMBL" id="CAE0799188.1"/>
    </source>
</evidence>
<keyword evidence="8" id="KW-0482">Metalloprotease</keyword>
<name>A0A7S4CJV3_9EUGL</name>
<evidence type="ECO:0000256" key="8">
    <source>
        <dbReference type="ARBA" id="ARBA00023049"/>
    </source>
</evidence>
<keyword evidence="5" id="KW-0479">Metal-binding</keyword>
<organism evidence="11">
    <name type="scientific">Eutreptiella gymnastica</name>
    <dbReference type="NCBI Taxonomy" id="73025"/>
    <lineage>
        <taxon>Eukaryota</taxon>
        <taxon>Discoba</taxon>
        <taxon>Euglenozoa</taxon>
        <taxon>Euglenida</taxon>
        <taxon>Spirocuta</taxon>
        <taxon>Euglenophyceae</taxon>
        <taxon>Eutreptiales</taxon>
        <taxon>Eutreptiaceae</taxon>
        <taxon>Eutreptiella</taxon>
    </lineage>
</organism>
<dbReference type="InterPro" id="IPR011765">
    <property type="entry name" value="Pept_M16_N"/>
</dbReference>